<feature type="transmembrane region" description="Helical" evidence="6">
    <location>
        <begin position="112"/>
        <end position="133"/>
    </location>
</feature>
<comment type="subcellular location">
    <subcellularLocation>
        <location evidence="1">Membrane</location>
        <topology evidence="1">Single-pass membrane protein</topology>
    </subcellularLocation>
</comment>
<proteinExistence type="inferred from homology"/>
<dbReference type="PANTHER" id="PTHR13674:SF5">
    <property type="entry name" value="UPF0389 PROTEIN CG9231"/>
    <property type="match status" value="1"/>
</dbReference>
<sequence length="170" mass="19024">MMFPRVVLPLCRLAGRPAGWMSGVPRMSSSVRSAPVLSSRVQGFCSEKDKAEVVHREQPQRNSNAATSMPGYMPSNKEKWMLVFTGRYPSKADIPKEVSYDELTAAKDKMRVYVATLLVILTFVCAFGVAMWGKSERDRGESLLKRNLQRRADIRQKEIADQAAAAAEQK</sequence>
<keyword evidence="5 6" id="KW-0472">Membrane</keyword>
<dbReference type="PANTHER" id="PTHR13674">
    <property type="entry name" value="GROWTH AND TRANSFORMATION-DEPENDENT PROTEIN"/>
    <property type="match status" value="1"/>
</dbReference>
<dbReference type="GO" id="GO:0016020">
    <property type="term" value="C:membrane"/>
    <property type="evidence" value="ECO:0007669"/>
    <property type="project" value="UniProtKB-SubCell"/>
</dbReference>
<dbReference type="AlphaFoldDB" id="A0A8J9VJX8"/>
<evidence type="ECO:0000256" key="6">
    <source>
        <dbReference type="SAM" id="Phobius"/>
    </source>
</evidence>
<evidence type="ECO:0000256" key="3">
    <source>
        <dbReference type="ARBA" id="ARBA00022692"/>
    </source>
</evidence>
<comment type="similarity">
    <text evidence="2">Belongs to the UPF0389 family.</text>
</comment>
<dbReference type="Proteomes" id="UP000838412">
    <property type="component" value="Chromosome 1"/>
</dbReference>
<evidence type="ECO:0000256" key="5">
    <source>
        <dbReference type="ARBA" id="ARBA00023136"/>
    </source>
</evidence>
<evidence type="ECO:0000313" key="7">
    <source>
        <dbReference type="EMBL" id="CAH1227925.1"/>
    </source>
</evidence>
<gene>
    <name evidence="7" type="primary">FAM162A</name>
    <name evidence="7" type="ORF">BLAG_LOCUS551</name>
</gene>
<evidence type="ECO:0000256" key="2">
    <source>
        <dbReference type="ARBA" id="ARBA00007363"/>
    </source>
</evidence>
<keyword evidence="4 6" id="KW-1133">Transmembrane helix</keyword>
<organism evidence="7 8">
    <name type="scientific">Branchiostoma lanceolatum</name>
    <name type="common">Common lancelet</name>
    <name type="synonym">Amphioxus lanceolatum</name>
    <dbReference type="NCBI Taxonomy" id="7740"/>
    <lineage>
        <taxon>Eukaryota</taxon>
        <taxon>Metazoa</taxon>
        <taxon>Chordata</taxon>
        <taxon>Cephalochordata</taxon>
        <taxon>Leptocardii</taxon>
        <taxon>Amphioxiformes</taxon>
        <taxon>Branchiostomatidae</taxon>
        <taxon>Branchiostoma</taxon>
    </lineage>
</organism>
<keyword evidence="8" id="KW-1185">Reference proteome</keyword>
<name>A0A8J9VJX8_BRALA</name>
<protein>
    <submittedName>
        <fullName evidence="7">FAM162A protein</fullName>
    </submittedName>
</protein>
<keyword evidence="3 6" id="KW-0812">Transmembrane</keyword>
<dbReference type="EMBL" id="OV696686">
    <property type="protein sequence ID" value="CAH1227925.1"/>
    <property type="molecule type" value="Genomic_DNA"/>
</dbReference>
<evidence type="ECO:0000313" key="8">
    <source>
        <dbReference type="Proteomes" id="UP000838412"/>
    </source>
</evidence>
<dbReference type="OrthoDB" id="8193498at2759"/>
<dbReference type="InterPro" id="IPR009432">
    <property type="entry name" value="DUF1075"/>
</dbReference>
<reference evidence="7" key="1">
    <citation type="submission" date="2022-01" db="EMBL/GenBank/DDBJ databases">
        <authorList>
            <person name="Braso-Vives M."/>
        </authorList>
    </citation>
    <scope>NUCLEOTIDE SEQUENCE</scope>
</reference>
<dbReference type="Pfam" id="PF06388">
    <property type="entry name" value="DUF1075"/>
    <property type="match status" value="1"/>
</dbReference>
<accession>A0A8J9VJX8</accession>
<evidence type="ECO:0000256" key="1">
    <source>
        <dbReference type="ARBA" id="ARBA00004167"/>
    </source>
</evidence>
<evidence type="ECO:0000256" key="4">
    <source>
        <dbReference type="ARBA" id="ARBA00022989"/>
    </source>
</evidence>